<dbReference type="KEGG" id="cgy:CGLY_16420"/>
<proteinExistence type="predicted"/>
<sequence>MVVLQGGVGADVVDLVLLQSGAGGARTLIEKAVDTLVALAPQATQTGEPNKRHDYSQQAVGELRWVMACLLQADLHLG</sequence>
<protein>
    <submittedName>
        <fullName evidence="1">Uncharacterized protein</fullName>
    </submittedName>
</protein>
<organism evidence="1 2">
    <name type="scientific">Corynebacterium glyciniphilum AJ 3170</name>
    <dbReference type="NCBI Taxonomy" id="1404245"/>
    <lineage>
        <taxon>Bacteria</taxon>
        <taxon>Bacillati</taxon>
        <taxon>Actinomycetota</taxon>
        <taxon>Actinomycetes</taxon>
        <taxon>Mycobacteriales</taxon>
        <taxon>Corynebacteriaceae</taxon>
        <taxon>Corynebacterium</taxon>
    </lineage>
</organism>
<geneLocation type="plasmid" evidence="1 2">
    <name>pCgly1</name>
</geneLocation>
<name>X5DYG0_9CORY</name>
<keyword evidence="2" id="KW-1185">Reference proteome</keyword>
<accession>X5DYG0</accession>
<dbReference type="Proteomes" id="UP000023703">
    <property type="component" value="Plasmid pCgly1"/>
</dbReference>
<dbReference type="AlphaFoldDB" id="X5DYG0"/>
<evidence type="ECO:0000313" key="2">
    <source>
        <dbReference type="Proteomes" id="UP000023703"/>
    </source>
</evidence>
<reference evidence="1 2" key="1">
    <citation type="journal article" date="2015" name="Int. J. Syst. Evol. Microbiol.">
        <title>Revisiting Corynebacterium glyciniphilum (ex Kubota et al., 1972) sp. nov., nom. rev., isolated from putrefied banana.</title>
        <authorList>
            <person name="Al-Dilaimi A."/>
            <person name="Bednarz H."/>
            <person name="Lomker A."/>
            <person name="Niehaus K."/>
            <person name="Kalinowski J."/>
            <person name="Ruckert C."/>
        </authorList>
    </citation>
    <scope>NUCLEOTIDE SEQUENCE [LARGE SCALE GENOMIC DNA]</scope>
    <source>
        <strain evidence="1">AJ 3170</strain>
        <plasmid evidence="2">Plasmid pCgly1</plasmid>
    </source>
</reference>
<evidence type="ECO:0000313" key="1">
    <source>
        <dbReference type="EMBL" id="AHW65657.1"/>
    </source>
</evidence>
<keyword evidence="1" id="KW-0614">Plasmid</keyword>
<dbReference type="RefSeq" id="WP_041628646.1">
    <property type="nucleotide sequence ID" value="NZ_CP006843.1"/>
</dbReference>
<dbReference type="EMBL" id="CP006843">
    <property type="protein sequence ID" value="AHW65657.1"/>
    <property type="molecule type" value="Genomic_DNA"/>
</dbReference>
<gene>
    <name evidence="1" type="ORF">CGLY_16420</name>
</gene>
<dbReference type="HOGENOM" id="CLU_2616003_0_0_11"/>